<feature type="transmembrane region" description="Helical" evidence="7">
    <location>
        <begin position="76"/>
        <end position="101"/>
    </location>
</feature>
<evidence type="ECO:0000256" key="4">
    <source>
        <dbReference type="ARBA" id="ARBA00023136"/>
    </source>
</evidence>
<name>A0ABR1QX43_9PEZI</name>
<evidence type="ECO:0000256" key="6">
    <source>
        <dbReference type="SAM" id="MobiDB-lite"/>
    </source>
</evidence>
<accession>A0ABR1QX43</accession>
<feature type="compositionally biased region" description="Basic and acidic residues" evidence="6">
    <location>
        <begin position="363"/>
        <end position="374"/>
    </location>
</feature>
<proteinExistence type="inferred from homology"/>
<evidence type="ECO:0000256" key="5">
    <source>
        <dbReference type="ARBA" id="ARBA00038359"/>
    </source>
</evidence>
<dbReference type="PANTHER" id="PTHR33048">
    <property type="entry name" value="PTH11-LIKE INTEGRAL MEMBRANE PROTEIN (AFU_ORTHOLOGUE AFUA_5G11245)"/>
    <property type="match status" value="1"/>
</dbReference>
<keyword evidence="2 7" id="KW-0812">Transmembrane</keyword>
<feature type="transmembrane region" description="Helical" evidence="7">
    <location>
        <begin position="36"/>
        <end position="56"/>
    </location>
</feature>
<dbReference type="EMBL" id="JAQQWE010000001">
    <property type="protein sequence ID" value="KAK7966993.1"/>
    <property type="molecule type" value="Genomic_DNA"/>
</dbReference>
<comment type="similarity">
    <text evidence="5">Belongs to the SAT4 family.</text>
</comment>
<keyword evidence="4 7" id="KW-0472">Membrane</keyword>
<feature type="region of interest" description="Disordered" evidence="6">
    <location>
        <begin position="315"/>
        <end position="380"/>
    </location>
</feature>
<evidence type="ECO:0000313" key="9">
    <source>
        <dbReference type="EMBL" id="KAK7966993.1"/>
    </source>
</evidence>
<evidence type="ECO:0000259" key="8">
    <source>
        <dbReference type="Pfam" id="PF20684"/>
    </source>
</evidence>
<evidence type="ECO:0000256" key="3">
    <source>
        <dbReference type="ARBA" id="ARBA00022989"/>
    </source>
</evidence>
<dbReference type="PANTHER" id="PTHR33048:SF124">
    <property type="entry name" value="INTEGRAL MEMBRANE PROTEIN"/>
    <property type="match status" value="1"/>
</dbReference>
<dbReference type="Pfam" id="PF20684">
    <property type="entry name" value="Fung_rhodopsin"/>
    <property type="match status" value="1"/>
</dbReference>
<keyword evidence="10" id="KW-1185">Reference proteome</keyword>
<gene>
    <name evidence="9" type="ORF">PG986_001270</name>
</gene>
<dbReference type="Proteomes" id="UP001391051">
    <property type="component" value="Unassembled WGS sequence"/>
</dbReference>
<evidence type="ECO:0000256" key="7">
    <source>
        <dbReference type="SAM" id="Phobius"/>
    </source>
</evidence>
<feature type="transmembrane region" description="Helical" evidence="7">
    <location>
        <begin position="113"/>
        <end position="139"/>
    </location>
</feature>
<comment type="caution">
    <text evidence="9">The sequence shown here is derived from an EMBL/GenBank/DDBJ whole genome shotgun (WGS) entry which is preliminary data.</text>
</comment>
<reference evidence="9 10" key="1">
    <citation type="submission" date="2023-01" db="EMBL/GenBank/DDBJ databases">
        <title>Analysis of 21 Apiospora genomes using comparative genomics revels a genus with tremendous synthesis potential of carbohydrate active enzymes and secondary metabolites.</title>
        <authorList>
            <person name="Sorensen T."/>
        </authorList>
    </citation>
    <scope>NUCLEOTIDE SEQUENCE [LARGE SCALE GENOMIC DNA]</scope>
    <source>
        <strain evidence="9 10">CBS 24483</strain>
    </source>
</reference>
<dbReference type="GeneID" id="92070554"/>
<evidence type="ECO:0000313" key="10">
    <source>
        <dbReference type="Proteomes" id="UP001391051"/>
    </source>
</evidence>
<feature type="compositionally biased region" description="Low complexity" evidence="6">
    <location>
        <begin position="242"/>
        <end position="256"/>
    </location>
</feature>
<feature type="region of interest" description="Disordered" evidence="6">
    <location>
        <begin position="242"/>
        <end position="290"/>
    </location>
</feature>
<evidence type="ECO:0000256" key="2">
    <source>
        <dbReference type="ARBA" id="ARBA00022692"/>
    </source>
</evidence>
<sequence>MAFPVINGTEVLLPPPEGWVVNFTHPYRDESTKTNVFLAFGTEFPIATLFLAQRIYTSLFVMGKFLVDDYLIVAAWVIHALTLTAILGTVLAKLVLCIFYYRLSPARRYRYGILFTGFLCIACFGSVWLAVMFACRPVAAAWDLRLYTGDNCISRPPWYLLQAIAGGVTDFLLMLHPIPTVLGLQMSAKRKAALLAWFGIGTITLCRRRHAPDTPWTMADAMLWLVVESNLIVLCGCLPPSASSSSTSHPSSVAPTKLKARAGARDTGVGGGGGSSSDRGSHKLRTFGAGSTRKEFDSIAEIGLGDHFRPANYHHRQTTSSAPGSGTAVGEIGNDTACSAGHDGGGDGASHAEHGSEANALRHMQDEGDARLTREVTSAW</sequence>
<keyword evidence="3 7" id="KW-1133">Transmembrane helix</keyword>
<evidence type="ECO:0000256" key="1">
    <source>
        <dbReference type="ARBA" id="ARBA00004141"/>
    </source>
</evidence>
<organism evidence="9 10">
    <name type="scientific">Apiospora aurea</name>
    <dbReference type="NCBI Taxonomy" id="335848"/>
    <lineage>
        <taxon>Eukaryota</taxon>
        <taxon>Fungi</taxon>
        <taxon>Dikarya</taxon>
        <taxon>Ascomycota</taxon>
        <taxon>Pezizomycotina</taxon>
        <taxon>Sordariomycetes</taxon>
        <taxon>Xylariomycetidae</taxon>
        <taxon>Amphisphaeriales</taxon>
        <taxon>Apiosporaceae</taxon>
        <taxon>Apiospora</taxon>
    </lineage>
</organism>
<protein>
    <recommendedName>
        <fullName evidence="8">Rhodopsin domain-containing protein</fullName>
    </recommendedName>
</protein>
<dbReference type="InterPro" id="IPR049326">
    <property type="entry name" value="Rhodopsin_dom_fungi"/>
</dbReference>
<dbReference type="InterPro" id="IPR052337">
    <property type="entry name" value="SAT4-like"/>
</dbReference>
<comment type="subcellular location">
    <subcellularLocation>
        <location evidence="1">Membrane</location>
        <topology evidence="1">Multi-pass membrane protein</topology>
    </subcellularLocation>
</comment>
<dbReference type="RefSeq" id="XP_066706385.1">
    <property type="nucleotide sequence ID" value="XM_066837492.1"/>
</dbReference>
<feature type="domain" description="Rhodopsin" evidence="8">
    <location>
        <begin position="87"/>
        <end position="240"/>
    </location>
</feature>